<dbReference type="OrthoDB" id="4760831at2759"/>
<feature type="region of interest" description="Disordered" evidence="1">
    <location>
        <begin position="1"/>
        <end position="21"/>
    </location>
</feature>
<name>A0A9P6SK82_9HELO</name>
<evidence type="ECO:0000256" key="1">
    <source>
        <dbReference type="SAM" id="MobiDB-lite"/>
    </source>
</evidence>
<dbReference type="Proteomes" id="UP000785200">
    <property type="component" value="Unassembled WGS sequence"/>
</dbReference>
<feature type="compositionally biased region" description="Polar residues" evidence="1">
    <location>
        <begin position="635"/>
        <end position="653"/>
    </location>
</feature>
<feature type="compositionally biased region" description="Low complexity" evidence="1">
    <location>
        <begin position="578"/>
        <end position="591"/>
    </location>
</feature>
<organism evidence="2 3">
    <name type="scientific">Hyphodiscus hymeniophilus</name>
    <dbReference type="NCBI Taxonomy" id="353542"/>
    <lineage>
        <taxon>Eukaryota</taxon>
        <taxon>Fungi</taxon>
        <taxon>Dikarya</taxon>
        <taxon>Ascomycota</taxon>
        <taxon>Pezizomycotina</taxon>
        <taxon>Leotiomycetes</taxon>
        <taxon>Helotiales</taxon>
        <taxon>Hyphodiscaceae</taxon>
        <taxon>Hyphodiscus</taxon>
    </lineage>
</organism>
<evidence type="ECO:0000313" key="3">
    <source>
        <dbReference type="Proteomes" id="UP000785200"/>
    </source>
</evidence>
<evidence type="ECO:0000313" key="2">
    <source>
        <dbReference type="EMBL" id="KAG0645504.1"/>
    </source>
</evidence>
<comment type="caution">
    <text evidence="2">The sequence shown here is derived from an EMBL/GenBank/DDBJ whole genome shotgun (WGS) entry which is preliminary data.</text>
</comment>
<feature type="region of interest" description="Disordered" evidence="1">
    <location>
        <begin position="578"/>
        <end position="604"/>
    </location>
</feature>
<protein>
    <submittedName>
        <fullName evidence="2">Uncharacterized protein</fullName>
    </submittedName>
</protein>
<sequence length="776" mass="84294">MTGSTTATFAPEARLRGDPSDDGVHVGDKASFVHLTPRTHDISLTGAHVPSIDQVAADINYAVQAVWPKRHEIRYSKAQVLLLSWEDDDLGVKEEIIDLRHVFENFYRFDVEEHKIPSEKPDKNVKRKVLEFLNKDGDDTLLVVYYAGHARSGEQSNEGSIWFAHRADPSVAVPSGGIQSLFEEADADALLLYDCCHSASVPTCKLQLGKGGVTEVIAACGYETFAPEVDEHSFTKALTETLAKASTELPFSVGELHSRILSHLKCWAPKLARDTKRNYIENADGRLLYERQPRKSPIYSILSETKPRRSIVLGRLPLHDRGSLGVGSGSSTSVPEAFEPSTSSTSSSKYSFKKRKLARKDGQKCAQVLISVRVDQTQMDQRKWIDWIREMPSDGKDVHVEGRWDSFSSLILLRMPVAVWNLLPDSPGYDFIGFVTSANLVNSYDPWTFGDITSYMSLETGNRNSFRNPQSDVITDTGADHTKSIERSFLPQQSGGSKTSMHGPCVTGDVEEIEEGLARESPTQYQDRTWEKESVNGDIKLSAHSQPSAVGSSSSESSTSVSLVYNILKSLRGRQSNLSLSSFPPSLSGPSVATAKETEPTKPRVAYSLAGMMPSLKDDLKVEAGPLNLPDGEISSLSPGSAQKSDSEVAGSSATASSSLQLIESKSNSLAGGFESNKASGIQSINLPQAVGPSSPISRQMEMFTGYGHVMRVGSKAGCPRLTSIAAQNVTIFGANSVLWSRVPGPIKLPKGNCGQVDPLPTINASEVLQSTPVTR</sequence>
<proteinExistence type="predicted"/>
<gene>
    <name evidence="2" type="ORF">D0Z07_8738</name>
</gene>
<feature type="region of interest" description="Disordered" evidence="1">
    <location>
        <begin position="323"/>
        <end position="348"/>
    </location>
</feature>
<reference evidence="2" key="1">
    <citation type="submission" date="2019-07" db="EMBL/GenBank/DDBJ databases">
        <title>Hyphodiscus hymeniophilus genome sequencing and assembly.</title>
        <authorList>
            <person name="Kramer G."/>
            <person name="Nodwell J."/>
        </authorList>
    </citation>
    <scope>NUCLEOTIDE SEQUENCE</scope>
    <source>
        <strain evidence="2">ATCC 34498</strain>
    </source>
</reference>
<keyword evidence="3" id="KW-1185">Reference proteome</keyword>
<dbReference type="EMBL" id="VNKQ01000018">
    <property type="protein sequence ID" value="KAG0645504.1"/>
    <property type="molecule type" value="Genomic_DNA"/>
</dbReference>
<accession>A0A9P6SK82</accession>
<feature type="region of interest" description="Disordered" evidence="1">
    <location>
        <begin position="622"/>
        <end position="653"/>
    </location>
</feature>
<dbReference type="AlphaFoldDB" id="A0A9P6SK82"/>